<reference evidence="3" key="1">
    <citation type="submission" date="2015-10" db="EMBL/GenBank/DDBJ databases">
        <title>Development and characterization of simple sequence repeats loci for Catalpa bungei (Catalpa scop) using next-generation sequencing.</title>
        <authorList>
            <person name="Wang P."/>
        </authorList>
    </citation>
    <scope>NUCLEOTIDE SEQUENCE</scope>
</reference>
<dbReference type="EMBL" id="KT893775">
    <property type="protein sequence ID" value="AMP82908.1"/>
    <property type="molecule type" value="mRNA"/>
</dbReference>
<feature type="transmembrane region" description="Helical" evidence="2">
    <location>
        <begin position="29"/>
        <end position="48"/>
    </location>
</feature>
<evidence type="ECO:0000256" key="1">
    <source>
        <dbReference type="SAM" id="MobiDB-lite"/>
    </source>
</evidence>
<evidence type="ECO:0000256" key="2">
    <source>
        <dbReference type="SAM" id="Phobius"/>
    </source>
</evidence>
<proteinExistence type="evidence at transcript level"/>
<keyword evidence="2" id="KW-0812">Transmembrane</keyword>
<evidence type="ECO:0000313" key="3">
    <source>
        <dbReference type="EMBL" id="AMP82908.1"/>
    </source>
</evidence>
<name>A0A142CD05_9LAMI</name>
<dbReference type="Pfam" id="PF05553">
    <property type="entry name" value="DUF761"/>
    <property type="match status" value="1"/>
</dbReference>
<organism evidence="3">
    <name type="scientific">Catalpa bungei</name>
    <dbReference type="NCBI Taxonomy" id="265496"/>
    <lineage>
        <taxon>Eukaryota</taxon>
        <taxon>Viridiplantae</taxon>
        <taxon>Streptophyta</taxon>
        <taxon>Embryophyta</taxon>
        <taxon>Tracheophyta</taxon>
        <taxon>Spermatophyta</taxon>
        <taxon>Magnoliopsida</taxon>
        <taxon>eudicotyledons</taxon>
        <taxon>Gunneridae</taxon>
        <taxon>Pentapetalae</taxon>
        <taxon>asterids</taxon>
        <taxon>lamiids</taxon>
        <taxon>Lamiales</taxon>
        <taxon>Bignoniaceae</taxon>
        <taxon>Catalpeae</taxon>
        <taxon>Catalpa</taxon>
    </lineage>
</organism>
<keyword evidence="2" id="KW-0472">Membrane</keyword>
<feature type="region of interest" description="Disordered" evidence="1">
    <location>
        <begin position="213"/>
        <end position="235"/>
    </location>
</feature>
<feature type="compositionally biased region" description="Basic and acidic residues" evidence="1">
    <location>
        <begin position="124"/>
        <end position="143"/>
    </location>
</feature>
<sequence>MATQFLNYTENPLNFQKFKKNPKNSNLKSFWAFLLSILIYISVFYFFNLSLSTLFCTTEFWFIISNTLILIIATDFGAFSSSKDHDFYDDYGKLNNSLRIINPKHRTTEEVDEEPGEKIIEMVVADDDRSKNQETVENNKTEIPENNEEDDQSENPNEKIEENEREIISSLNSEVENGAHEVKKIKVQCARSNSDKAILTAAAAEKEEKMVLRRTLSERQEEPRSEENEFSRMSDEELNRRVEEFIRRCNRQIRLQAAAKNRQNWEI</sequence>
<dbReference type="PANTHER" id="PTHR35997">
    <property type="entry name" value="COTTON FIBER PROTEIN-RELATED"/>
    <property type="match status" value="1"/>
</dbReference>
<dbReference type="InterPro" id="IPR008480">
    <property type="entry name" value="DUF761_pln"/>
</dbReference>
<feature type="region of interest" description="Disordered" evidence="1">
    <location>
        <begin position="124"/>
        <end position="163"/>
    </location>
</feature>
<dbReference type="PANTHER" id="PTHR35997:SF6">
    <property type="entry name" value="COTTON FIBER PROTEIN"/>
    <property type="match status" value="1"/>
</dbReference>
<accession>A0A142CD05</accession>
<feature type="transmembrane region" description="Helical" evidence="2">
    <location>
        <begin position="60"/>
        <end position="79"/>
    </location>
</feature>
<keyword evidence="2" id="KW-1133">Transmembrane helix</keyword>
<dbReference type="AlphaFoldDB" id="A0A142CD05"/>
<protein>
    <submittedName>
        <fullName evidence="3">RACK1C</fullName>
    </submittedName>
</protein>